<dbReference type="SUPFAM" id="SSF51126">
    <property type="entry name" value="Pectin lyase-like"/>
    <property type="match status" value="1"/>
</dbReference>
<dbReference type="RefSeq" id="WP_180280711.1">
    <property type="nucleotide sequence ID" value="NZ_JABFDB010000001.1"/>
</dbReference>
<dbReference type="EMBL" id="JABFDB010000001">
    <property type="protein sequence ID" value="NYZ19025.1"/>
    <property type="molecule type" value="Genomic_DNA"/>
</dbReference>
<evidence type="ECO:0000313" key="2">
    <source>
        <dbReference type="Proteomes" id="UP000584642"/>
    </source>
</evidence>
<accession>A0ABX2T8M1</accession>
<dbReference type="Proteomes" id="UP000584642">
    <property type="component" value="Unassembled WGS sequence"/>
</dbReference>
<comment type="caution">
    <text evidence="1">The sequence shown here is derived from an EMBL/GenBank/DDBJ whole genome shotgun (WGS) entry which is preliminary data.</text>
</comment>
<keyword evidence="2" id="KW-1185">Reference proteome</keyword>
<organism evidence="1 2">
    <name type="scientific">Azospirillum oleiclasticum</name>
    <dbReference type="NCBI Taxonomy" id="2735135"/>
    <lineage>
        <taxon>Bacteria</taxon>
        <taxon>Pseudomonadati</taxon>
        <taxon>Pseudomonadota</taxon>
        <taxon>Alphaproteobacteria</taxon>
        <taxon>Rhodospirillales</taxon>
        <taxon>Azospirillaceae</taxon>
        <taxon>Azospirillum</taxon>
    </lineage>
</organism>
<reference evidence="1 2" key="1">
    <citation type="submission" date="2020-05" db="EMBL/GenBank/DDBJ databases">
        <title>Azospirillum oleiclasticum sp. nov, a nitrogen-fixing and heavy crude oil-emulsifying bacterium isolated from the crude oil of Yumen Oilfield.</title>
        <authorList>
            <person name="Wu D."/>
            <person name="Cai M."/>
            <person name="Zhang X."/>
        </authorList>
    </citation>
    <scope>NUCLEOTIDE SEQUENCE [LARGE SCALE GENOMIC DNA]</scope>
    <source>
        <strain evidence="1 2">ROY-1-1-2</strain>
    </source>
</reference>
<sequence length="588" mass="64844">MRTLYVTYLGDVRVVDGCIQETFSLVEAFQQQLQGGDVLQFLDNKYWPPLNSHGAGTQADAMPIRLSGLKATPDNPITIRGLGSRTLLCGTNAAVPLYPDLPRQDDYAFFQILDCEGIVIEDFVVDSCWPCFVYMEGSRYVAVRNITAIDSLYFVFARGEGCRNILVEGCDWTQDPSGAVWTQITWEHTHHVSYRYLNGALLGADGIAGGVVFRNNSVRYAYNALRLRARDEAADGRLNVDVEVYGNAYDRVRDNVVEPEGTATNLWIHHNSICNAHAWLSFDGVGGGYWAVFANRGWFTEKPGTVIDDNTGGRVLKFDPEPPYPTGPFESFNNSWYLRIDEIKAGSTRNLIHRNNAVQFCAECDHAPGVCNPDRALVGSKFMADGWDRSVRFDYDLNNRAFPSVLTKNGQETHGTYDPDFRFVDGASGDFRIAKPVAGEYVSLESWGVPDGWQPERFEAGQLQGTEQMPLEGPAFVARSGYDEPPRIVRAQRREAGEGAGRITLFFDRSLETADYPVILRLASGEELRAIGTADAFTLAVDTPVPPAGVELVLPENVTGTNGETITLWAAPPNAGVTVEPVEALEPA</sequence>
<dbReference type="InterPro" id="IPR012334">
    <property type="entry name" value="Pectin_lyas_fold"/>
</dbReference>
<dbReference type="Gene3D" id="2.160.20.10">
    <property type="entry name" value="Single-stranded right-handed beta-helix, Pectin lyase-like"/>
    <property type="match status" value="1"/>
</dbReference>
<proteinExistence type="predicted"/>
<evidence type="ECO:0000313" key="1">
    <source>
        <dbReference type="EMBL" id="NYZ19025.1"/>
    </source>
</evidence>
<evidence type="ECO:0008006" key="3">
    <source>
        <dbReference type="Google" id="ProtNLM"/>
    </source>
</evidence>
<gene>
    <name evidence="1" type="ORF">HND93_04820</name>
</gene>
<name>A0ABX2T8M1_9PROT</name>
<protein>
    <recommendedName>
        <fullName evidence="3">Right handed beta helix domain-containing protein</fullName>
    </recommendedName>
</protein>
<dbReference type="InterPro" id="IPR011050">
    <property type="entry name" value="Pectin_lyase_fold/virulence"/>
</dbReference>